<evidence type="ECO:0000313" key="6">
    <source>
        <dbReference type="Proteomes" id="UP000694414"/>
    </source>
</evidence>
<dbReference type="PANTHER" id="PTHR16399">
    <property type="entry name" value="GASDERMIN"/>
    <property type="match status" value="1"/>
</dbReference>
<dbReference type="GO" id="GO:0070269">
    <property type="term" value="P:pyroptotic inflammatory response"/>
    <property type="evidence" value="ECO:0007669"/>
    <property type="project" value="TreeGrafter"/>
</dbReference>
<feature type="domain" description="Gasdermin pore forming" evidence="4">
    <location>
        <begin position="5"/>
        <end position="234"/>
    </location>
</feature>
<accession>A0A8C8ZFD4</accession>
<name>A0A8C8ZFD4_PROSS</name>
<dbReference type="Ensembl" id="ENSPSMT00000017082.1">
    <property type="protein sequence ID" value="ENSPSMP00000014702.1"/>
    <property type="gene ID" value="ENSPSMG00000010477.1"/>
</dbReference>
<organism evidence="5 6">
    <name type="scientific">Prolemur simus</name>
    <name type="common">Greater bamboo lemur</name>
    <name type="synonym">Hapalemur simus</name>
    <dbReference type="NCBI Taxonomy" id="1328070"/>
    <lineage>
        <taxon>Eukaryota</taxon>
        <taxon>Metazoa</taxon>
        <taxon>Chordata</taxon>
        <taxon>Craniata</taxon>
        <taxon>Vertebrata</taxon>
        <taxon>Euteleostomi</taxon>
        <taxon>Mammalia</taxon>
        <taxon>Eutheria</taxon>
        <taxon>Euarchontoglires</taxon>
        <taxon>Primates</taxon>
        <taxon>Strepsirrhini</taxon>
        <taxon>Lemuriformes</taxon>
        <taxon>Lemuridae</taxon>
        <taxon>Prolemur</taxon>
    </lineage>
</organism>
<gene>
    <name evidence="5" type="primary">GSDMB</name>
</gene>
<evidence type="ECO:0000256" key="1">
    <source>
        <dbReference type="ARBA" id="ARBA00004308"/>
    </source>
</evidence>
<dbReference type="Proteomes" id="UP000694414">
    <property type="component" value="Unplaced"/>
</dbReference>
<comment type="subcellular location">
    <subcellularLocation>
        <location evidence="1">Endomembrane system</location>
    </subcellularLocation>
</comment>
<dbReference type="InterPro" id="IPR007677">
    <property type="entry name" value="Gasdermin"/>
</dbReference>
<keyword evidence="3" id="KW-0472">Membrane</keyword>
<dbReference type="PANTHER" id="PTHR16399:SF20">
    <property type="entry name" value="GASDERMIN-B"/>
    <property type="match status" value="1"/>
</dbReference>
<keyword evidence="6" id="KW-1185">Reference proteome</keyword>
<evidence type="ECO:0000259" key="4">
    <source>
        <dbReference type="Pfam" id="PF04598"/>
    </source>
</evidence>
<dbReference type="GeneTree" id="ENSGT00950000183140"/>
<evidence type="ECO:0000256" key="2">
    <source>
        <dbReference type="ARBA" id="ARBA00009279"/>
    </source>
</evidence>
<dbReference type="GO" id="GO:0012505">
    <property type="term" value="C:endomembrane system"/>
    <property type="evidence" value="ECO:0007669"/>
    <property type="project" value="UniProtKB-SubCell"/>
</dbReference>
<evidence type="ECO:0000313" key="5">
    <source>
        <dbReference type="Ensembl" id="ENSPSMP00000014702.1"/>
    </source>
</evidence>
<dbReference type="Pfam" id="PF04598">
    <property type="entry name" value="Gasdermin"/>
    <property type="match status" value="1"/>
</dbReference>
<reference evidence="5" key="2">
    <citation type="submission" date="2025-09" db="UniProtKB">
        <authorList>
            <consortium name="Ensembl"/>
        </authorList>
    </citation>
    <scope>IDENTIFICATION</scope>
</reference>
<comment type="similarity">
    <text evidence="2">Belongs to the gasdermin family.</text>
</comment>
<dbReference type="GO" id="GO:0042742">
    <property type="term" value="P:defense response to bacterium"/>
    <property type="evidence" value="ECO:0007669"/>
    <property type="project" value="TreeGrafter"/>
</dbReference>
<dbReference type="GO" id="GO:0005546">
    <property type="term" value="F:phosphatidylinositol-4,5-bisphosphate binding"/>
    <property type="evidence" value="ECO:0007669"/>
    <property type="project" value="TreeGrafter"/>
</dbReference>
<protein>
    <submittedName>
        <fullName evidence="5">Gasdermin B</fullName>
    </submittedName>
</protein>
<dbReference type="GO" id="GO:0070273">
    <property type="term" value="F:phosphatidylinositol-4-phosphate binding"/>
    <property type="evidence" value="ECO:0007669"/>
    <property type="project" value="TreeGrafter"/>
</dbReference>
<sequence length="415" mass="47227">MPSVFEECTRAVVQKMDPGGDMIPVRSLFDADRFHCFYLVREKRGFFGSRYCRTDLTLMDILEREEGEGLCDELDSGLQDQKAEFQILDTVDSKGKLTVKLPKEITITGELQGSHEHKMKILKNQVPQQYLDTLVNRQLKKKLPPSFQSIRARRENLYLVTETLKTAKEETLKSQRWYRFWSQIYPGDLNYERKHPREETIPPNWVLGYRIKQLIFPNEEELSICFQGKTKSFPEEKGGGLSCLGRSLNSEGSRNMKEKVQDMVISLQDLTEEERRDVLSSLTKCLSNDDIDLEQRVFEALISGELQMEGSSGPLLSSLFNIAGILIEARAETILDFLDALIELSEKQLVAEGLEKGTLPLLKDQVESMLEQVWDKQASNPHDVSCDLEARTLCALYATVSILLQLSSEPTSASS</sequence>
<dbReference type="AlphaFoldDB" id="A0A8C8ZFD4"/>
<dbReference type="GO" id="GO:0001786">
    <property type="term" value="F:phosphatidylserine binding"/>
    <property type="evidence" value="ECO:0007669"/>
    <property type="project" value="TreeGrafter"/>
</dbReference>
<proteinExistence type="inferred from homology"/>
<evidence type="ECO:0000256" key="3">
    <source>
        <dbReference type="ARBA" id="ARBA00023136"/>
    </source>
</evidence>
<reference evidence="5" key="1">
    <citation type="submission" date="2025-08" db="UniProtKB">
        <authorList>
            <consortium name="Ensembl"/>
        </authorList>
    </citation>
    <scope>IDENTIFICATION</scope>
</reference>
<dbReference type="InterPro" id="IPR040460">
    <property type="entry name" value="Gasdermin_pore"/>
</dbReference>